<dbReference type="EMBL" id="JABFJW010000035">
    <property type="protein sequence ID" value="NOK08788.1"/>
    <property type="molecule type" value="Genomic_DNA"/>
</dbReference>
<comment type="caution">
    <text evidence="1">The sequence shown here is derived from an EMBL/GenBank/DDBJ whole genome shotgun (WGS) entry which is preliminary data.</text>
</comment>
<dbReference type="RefSeq" id="WP_171413016.1">
    <property type="nucleotide sequence ID" value="NZ_JABFJW010000035.1"/>
</dbReference>
<dbReference type="Proteomes" id="UP000528460">
    <property type="component" value="Unassembled WGS sequence"/>
</dbReference>
<protein>
    <submittedName>
        <fullName evidence="1">Uncharacterized protein</fullName>
    </submittedName>
</protein>
<sequence length="497" mass="54740">MQPTHAPRRDGIPLRADVDRIDPESQRFYKVRKHLMDPVECWHLVCPGLPPDPRDEAMRAGCSELCLHKDFYRFELALDGCRQHVLGVHDLHFEPAYWRAFDSAVKSGHLAFAFKKNHVAMAAGDEGVFVVLSRERGSVRWRVNTAFRPAPRRQDGPPGRNGSFLNAARRKWLAKTTQPAKARMRMSPTWSDPLAQELGAFLDRIEQERMEALDVHDAARVLVLMARAEQLGSSESLKSLLRRGLPHISGLATLAPPDEVKPLLVELDAACQAGDDPHGVLHDVLLDLDDWLSVAMFLEHHGVPLPTIANAAARDHVVRFVATRLALSPEQAAPLADWALARAGSLEPEPSPSSGDPYAPVMALWQAVVRASATAHPVKRPTESLGAHLVRILDAISLTGVIPRDAFASSGIDLGQEPVEIHRWGDAVLELTIGQDLRTPVLQVSGTEGDEAPRGTRDGTPLTFTRDEFQAWLAEARLGLHHVSLRGKTVEFTLTTS</sequence>
<dbReference type="AlphaFoldDB" id="A0A7Y4JPK0"/>
<organism evidence="1 2">
    <name type="scientific">Corallococcus exercitus</name>
    <dbReference type="NCBI Taxonomy" id="2316736"/>
    <lineage>
        <taxon>Bacteria</taxon>
        <taxon>Pseudomonadati</taxon>
        <taxon>Myxococcota</taxon>
        <taxon>Myxococcia</taxon>
        <taxon>Myxococcales</taxon>
        <taxon>Cystobacterineae</taxon>
        <taxon>Myxococcaceae</taxon>
        <taxon>Corallococcus</taxon>
    </lineage>
</organism>
<evidence type="ECO:0000313" key="2">
    <source>
        <dbReference type="Proteomes" id="UP000528460"/>
    </source>
</evidence>
<gene>
    <name evidence="1" type="ORF">HNS30_07055</name>
</gene>
<accession>A0A7Y4JPK0</accession>
<reference evidence="1 2" key="1">
    <citation type="submission" date="2020-05" db="EMBL/GenBank/DDBJ databases">
        <authorList>
            <person name="Whitworth D."/>
        </authorList>
    </citation>
    <scope>NUCLEOTIDE SEQUENCE [LARGE SCALE GENOMIC DNA]</scope>
    <source>
        <strain evidence="1 2">CA046A</strain>
    </source>
</reference>
<proteinExistence type="predicted"/>
<name>A0A7Y4JPK0_9BACT</name>
<evidence type="ECO:0000313" key="1">
    <source>
        <dbReference type="EMBL" id="NOK08788.1"/>
    </source>
</evidence>